<dbReference type="Pfam" id="PF05964">
    <property type="entry name" value="FYRN"/>
    <property type="match status" value="1"/>
</dbReference>
<proteinExistence type="predicted"/>
<dbReference type="InterPro" id="IPR040092">
    <property type="entry name" value="TBRG1"/>
</dbReference>
<feature type="region of interest" description="Disordered" evidence="3">
    <location>
        <begin position="402"/>
        <end position="483"/>
    </location>
</feature>
<accession>A0A077W7P7</accession>
<gene>
    <name evidence="4" type="ORF">LRAMOSA00233</name>
</gene>
<feature type="compositionally biased region" description="Basic residues" evidence="3">
    <location>
        <begin position="154"/>
        <end position="166"/>
    </location>
</feature>
<dbReference type="PANTHER" id="PTHR22715:SF0">
    <property type="entry name" value="TRANSFORMING GROWTH FACTOR BETA REGULATOR 1"/>
    <property type="match status" value="1"/>
</dbReference>
<evidence type="ECO:0000256" key="3">
    <source>
        <dbReference type="SAM" id="MobiDB-lite"/>
    </source>
</evidence>
<sequence>MSSPPLIDSPQTQSSSYHPSTTVDTTSLSADDSFSEDGYKQLKRKLREIMEINDTMSKQYIRAKKKIRTLTFEKNVLLDNIGRTHTLSDDDSSDIPSGLSDAESDLDELLPSHSSSKAIRRRVTSQPSSSASPIESPSRKQTRDMATVASAPPKRSKISRVAVKTRRVQPIDRDENGQPKLPQQIGVLTVHDLGRIVSDRDSFHNERYIFPVGYTVSRTYPSMVDPNNNTVITSTILDGGDGPRFHVVAADMPDQPIIANSATGAWTVVVRRSNEIRSREHSNSASGPDYYGFKHPTIAKLIQDLPGTDKLRYYVAQNFEEMEPRAAKGVMAAAVKKRSNIEQLGNANRRAPREDESGSSTGGGPIGEEMIIQDSENASVVSSAGGNQDEENTTMTTAPKMHNLLSSSSSSPNVSSSSTLPMDSSSTSDLPAPVHPPPQQQQQTILPSSEITAPPPMPVAQDSDVNMVDDEVDQLDPSDEEMD</sequence>
<feature type="compositionally biased region" description="Low complexity" evidence="3">
    <location>
        <begin position="125"/>
        <end position="136"/>
    </location>
</feature>
<protein>
    <recommendedName>
        <fullName evidence="5">FYR N-terminal domain-containing protein</fullName>
    </recommendedName>
</protein>
<feature type="compositionally biased region" description="Polar residues" evidence="3">
    <location>
        <begin position="1"/>
        <end position="32"/>
    </location>
</feature>
<dbReference type="Gene3D" id="3.30.160.360">
    <property type="match status" value="1"/>
</dbReference>
<feature type="region of interest" description="Disordered" evidence="3">
    <location>
        <begin position="84"/>
        <end position="166"/>
    </location>
</feature>
<reference evidence="4" key="1">
    <citation type="journal article" date="2014" name="Genome Announc.">
        <title>De novo whole-genome sequence and genome annotation of Lichtheimia ramosa.</title>
        <authorList>
            <person name="Linde J."/>
            <person name="Schwartze V."/>
            <person name="Binder U."/>
            <person name="Lass-Florl C."/>
            <person name="Voigt K."/>
            <person name="Horn F."/>
        </authorList>
    </citation>
    <scope>NUCLEOTIDE SEQUENCE</scope>
    <source>
        <strain evidence="4">JMRC FSU:6197</strain>
    </source>
</reference>
<dbReference type="AlphaFoldDB" id="A0A077W7P7"/>
<feature type="compositionally biased region" description="Low complexity" evidence="3">
    <location>
        <begin position="406"/>
        <end position="432"/>
    </location>
</feature>
<dbReference type="InterPro" id="IPR003889">
    <property type="entry name" value="FYrich_C"/>
</dbReference>
<evidence type="ECO:0000256" key="2">
    <source>
        <dbReference type="ARBA" id="ARBA00023242"/>
    </source>
</evidence>
<feature type="region of interest" description="Disordered" evidence="3">
    <location>
        <begin position="1"/>
        <end position="35"/>
    </location>
</feature>
<dbReference type="Pfam" id="PF05965">
    <property type="entry name" value="FYRC"/>
    <property type="match status" value="1"/>
</dbReference>
<dbReference type="PROSITE" id="PS51542">
    <property type="entry name" value="FYRN"/>
    <property type="match status" value="1"/>
</dbReference>
<dbReference type="PANTHER" id="PTHR22715">
    <property type="entry name" value="TRANSFORMING GROWTH FACTOR BETA REGULATED GENE 1"/>
    <property type="match status" value="1"/>
</dbReference>
<evidence type="ECO:0000256" key="1">
    <source>
        <dbReference type="ARBA" id="ARBA00004123"/>
    </source>
</evidence>
<dbReference type="SMART" id="SM00541">
    <property type="entry name" value="FYRN"/>
    <property type="match status" value="1"/>
</dbReference>
<dbReference type="GO" id="GO:0005634">
    <property type="term" value="C:nucleus"/>
    <property type="evidence" value="ECO:0007669"/>
    <property type="project" value="UniProtKB-SubCell"/>
</dbReference>
<comment type="subcellular location">
    <subcellularLocation>
        <location evidence="1">Nucleus</location>
    </subcellularLocation>
</comment>
<name>A0A077W7P7_9FUNG</name>
<dbReference type="PROSITE" id="PS51543">
    <property type="entry name" value="FYRC"/>
    <property type="match status" value="1"/>
</dbReference>
<evidence type="ECO:0008006" key="5">
    <source>
        <dbReference type="Google" id="ProtNLM"/>
    </source>
</evidence>
<dbReference type="OrthoDB" id="285793at2759"/>
<feature type="compositionally biased region" description="Acidic residues" evidence="3">
    <location>
        <begin position="467"/>
        <end position="483"/>
    </location>
</feature>
<dbReference type="EMBL" id="LK023313">
    <property type="protein sequence ID" value="CDS02830.1"/>
    <property type="molecule type" value="Genomic_DNA"/>
</dbReference>
<evidence type="ECO:0000313" key="4">
    <source>
        <dbReference type="EMBL" id="CDS02830.1"/>
    </source>
</evidence>
<dbReference type="GO" id="GO:0051726">
    <property type="term" value="P:regulation of cell cycle"/>
    <property type="evidence" value="ECO:0007669"/>
    <property type="project" value="TreeGrafter"/>
</dbReference>
<feature type="region of interest" description="Disordered" evidence="3">
    <location>
        <begin position="341"/>
        <end position="368"/>
    </location>
</feature>
<keyword evidence="2" id="KW-0539">Nucleus</keyword>
<organism evidence="4">
    <name type="scientific">Lichtheimia ramosa</name>
    <dbReference type="NCBI Taxonomy" id="688394"/>
    <lineage>
        <taxon>Eukaryota</taxon>
        <taxon>Fungi</taxon>
        <taxon>Fungi incertae sedis</taxon>
        <taxon>Mucoromycota</taxon>
        <taxon>Mucoromycotina</taxon>
        <taxon>Mucoromycetes</taxon>
        <taxon>Mucorales</taxon>
        <taxon>Lichtheimiaceae</taxon>
        <taxon>Lichtheimia</taxon>
    </lineage>
</organism>
<dbReference type="InterPro" id="IPR003888">
    <property type="entry name" value="FYrich_N"/>
</dbReference>